<protein>
    <submittedName>
        <fullName evidence="3">DUF4157 domain-containing protein</fullName>
    </submittedName>
</protein>
<feature type="region of interest" description="Disordered" evidence="1">
    <location>
        <begin position="104"/>
        <end position="127"/>
    </location>
</feature>
<proteinExistence type="predicted"/>
<evidence type="ECO:0000313" key="3">
    <source>
        <dbReference type="EMBL" id="MBT2988012.1"/>
    </source>
</evidence>
<organism evidence="3 4">
    <name type="scientific">Candidatus Thiodiazotropha taylori</name>
    <dbReference type="NCBI Taxonomy" id="2792791"/>
    <lineage>
        <taxon>Bacteria</taxon>
        <taxon>Pseudomonadati</taxon>
        <taxon>Pseudomonadota</taxon>
        <taxon>Gammaproteobacteria</taxon>
        <taxon>Chromatiales</taxon>
        <taxon>Sedimenticolaceae</taxon>
        <taxon>Candidatus Thiodiazotropha</taxon>
    </lineage>
</organism>
<feature type="compositionally biased region" description="Polar residues" evidence="1">
    <location>
        <begin position="1"/>
        <end position="18"/>
    </location>
</feature>
<evidence type="ECO:0000259" key="2">
    <source>
        <dbReference type="Pfam" id="PF13699"/>
    </source>
</evidence>
<evidence type="ECO:0000313" key="4">
    <source>
        <dbReference type="Proteomes" id="UP000770889"/>
    </source>
</evidence>
<gene>
    <name evidence="3" type="ORF">KME65_03520</name>
</gene>
<feature type="compositionally biased region" description="Basic and acidic residues" evidence="1">
    <location>
        <begin position="803"/>
        <end position="819"/>
    </location>
</feature>
<dbReference type="Proteomes" id="UP000770889">
    <property type="component" value="Unassembled WGS sequence"/>
</dbReference>
<feature type="region of interest" description="Disordered" evidence="1">
    <location>
        <begin position="1"/>
        <end position="27"/>
    </location>
</feature>
<reference evidence="3 4" key="1">
    <citation type="submission" date="2021-05" db="EMBL/GenBank/DDBJ databases">
        <title>Genetic and Functional Diversity in Clade A Lucinid endosymbionts from the Bahamas.</title>
        <authorList>
            <person name="Giani N.M."/>
            <person name="Engel A.S."/>
            <person name="Campbell B.J."/>
        </authorList>
    </citation>
    <scope>NUCLEOTIDE SEQUENCE [LARGE SCALE GENOMIC DNA]</scope>
    <source>
        <strain evidence="3">LUC16012Gg_MoonRockCtena</strain>
    </source>
</reference>
<accession>A0A944M738</accession>
<sequence length="898" mass="94772">MSDLSNQVSKRHGTNSSLGKYRISQPGDKLELEADRVADEVLRLAQPIGVDGISGAPRPPDKCAACEAGGAPCPLCSQAGGTASRSRSNAPLLRQPVEEEAEELQRQAIEEEELQREAKPDTVSRPRTDASLGAVESVRGGGVPLPETARSYFEPRFGTDLGDVRVHTGEAATRATAAVNARAFALGNTIAFAQGQFDPAGPGGRRLLAHELAHVMQQGGAASRGDSSVQSLAREPAAPAPQREEMSEAGNEGAEPAAVEAAIGMLSEALGRGAGEVERVARQLPLPDVTAALAQMPSAAILAILDVIWPDNTGWAAHIKVDGDINLAATVVGLPFEVAFDGAGAIDVAVTRRGGTIAISIAPGLTGGGEGIPSLWSILEGPVGLHLSGVLGAKLSVDLARVKWPAAALAELFALDIKNALSELMWTALSIGGNTQIEVSGAIGGKLDLGIRGGPSFLATLAVKAGGQIGAKVSVVTPTEALPGKIQLSGQFGIFGDFDFKAFGGQGTDPTLIMKNLISALYRTNVLAAFGLGGLSGSADIGLRYAINLPPYSADAPPPVVESNWIEVGIFAIGSGAGNLLGQKGTAKGLAEITLQLPDIPAFVAALEDGIDAGDMKLLSLVHGFNANFQVTGTLRNYLGLFPMIIDWFPELAMIEDANYVSVKATATMKATKEQIDAIDERNRNAAIELISRMATGEALEGLRSGADALLESLADVIGFIDKVSFELAAGTEGMFSVDTPVQKEIGGGGVGGEAHFSRTYHHDATPEELGITAIEQWLRGLIVDDRESYVPEGPRRPYIPDGPRERYGPRRPGPDEGHPVMVTNTENVRMVREPRHWDDDRFLVERLPKGTSVRVVHQGPERPFNRTAPEFQWWFVRARGNRGWVMQVLLDEASQTM</sequence>
<feature type="region of interest" description="Disordered" evidence="1">
    <location>
        <begin position="793"/>
        <end position="822"/>
    </location>
</feature>
<dbReference type="InterPro" id="IPR025295">
    <property type="entry name" value="eCIS_core_dom"/>
</dbReference>
<feature type="domain" description="eCIS core" evidence="2">
    <location>
        <begin position="144"/>
        <end position="221"/>
    </location>
</feature>
<name>A0A944M738_9GAMM</name>
<feature type="region of interest" description="Disordered" evidence="1">
    <location>
        <begin position="218"/>
        <end position="254"/>
    </location>
</feature>
<evidence type="ECO:0000256" key="1">
    <source>
        <dbReference type="SAM" id="MobiDB-lite"/>
    </source>
</evidence>
<dbReference type="EMBL" id="JAHHGM010000002">
    <property type="protein sequence ID" value="MBT2988012.1"/>
    <property type="molecule type" value="Genomic_DNA"/>
</dbReference>
<dbReference type="Pfam" id="PF13699">
    <property type="entry name" value="eCIS_core"/>
    <property type="match status" value="1"/>
</dbReference>
<dbReference type="AlphaFoldDB" id="A0A944M738"/>
<comment type="caution">
    <text evidence="3">The sequence shown here is derived from an EMBL/GenBank/DDBJ whole genome shotgun (WGS) entry which is preliminary data.</text>
</comment>